<organism evidence="2 3">
    <name type="scientific">Serratia phage 2050H1</name>
    <dbReference type="NCBI Taxonomy" id="2024250"/>
    <lineage>
        <taxon>Viruses</taxon>
        <taxon>Duplodnaviria</taxon>
        <taxon>Heunggongvirae</taxon>
        <taxon>Uroviricota</taxon>
        <taxon>Caudoviricetes</taxon>
        <taxon>Pantevenvirales</taxon>
        <taxon>Ackermannviridae</taxon>
        <taxon>Miltonvirus</taxon>
        <taxon>Miltonvirus MAM1</taxon>
    </lineage>
</organism>
<gene>
    <name evidence="2" type="ORF">2050H1_177</name>
</gene>
<dbReference type="Proteomes" id="UP000224362">
    <property type="component" value="Segment"/>
</dbReference>
<evidence type="ECO:0000313" key="3">
    <source>
        <dbReference type="Proteomes" id="UP000224362"/>
    </source>
</evidence>
<protein>
    <submittedName>
        <fullName evidence="2">Uncharacterized protein</fullName>
    </submittedName>
</protein>
<keyword evidence="1" id="KW-0472">Membrane</keyword>
<dbReference type="EMBL" id="MF285619">
    <property type="protein sequence ID" value="ASZ78943.1"/>
    <property type="molecule type" value="Genomic_DNA"/>
</dbReference>
<evidence type="ECO:0000313" key="2">
    <source>
        <dbReference type="EMBL" id="ASZ78943.1"/>
    </source>
</evidence>
<reference evidence="2 3" key="1">
    <citation type="submission" date="2017-06" db="EMBL/GenBank/DDBJ databases">
        <authorList>
            <person name="Kim H.J."/>
            <person name="Triplett B.A."/>
        </authorList>
    </citation>
    <scope>NUCLEOTIDE SEQUENCE [LARGE SCALE GENOMIC DNA]</scope>
</reference>
<keyword evidence="1" id="KW-0812">Transmembrane</keyword>
<feature type="transmembrane region" description="Helical" evidence="1">
    <location>
        <begin position="21"/>
        <end position="42"/>
    </location>
</feature>
<feature type="transmembrane region" description="Helical" evidence="1">
    <location>
        <begin position="54"/>
        <end position="76"/>
    </location>
</feature>
<evidence type="ECO:0000256" key="1">
    <source>
        <dbReference type="SAM" id="Phobius"/>
    </source>
</evidence>
<proteinExistence type="predicted"/>
<name>A0A249Y2P4_9CAUD</name>
<accession>A0A249Y2P4</accession>
<sequence>MNKIYLWLIKQSETETEGLPFLFAVYLIFGGFFVSLAGSPVLNADGATVVVLEVIWAAGLFVMSLFAIPQILAKVFRAPAERRAKRLESIERIIKENREYLNRRK</sequence>
<keyword evidence="1" id="KW-1133">Transmembrane helix</keyword>